<sequence length="530" mass="58969">MKLPAIRALVPWLTASLTLLCSMQILADKAPPLAFVSQTIDTGFKLTHPLESLNLVGDANKELLAIGVDDRQTKWLAVYGLDLDSSQYRLLNKMPLPGDLYRYDVSATPKQANLQQGNLQQNNLQQGKPQLADSIQSVYFMSRSHLSVLTVSDQGLALRQLLDVAPLVVKPRVEFIARGEFVQDLNGDGRDDFIVGQFEQTQLFLSQEDGWQTQTLAIQPKVLLYRDGARYSESKLYFADMNVDGRDDIIKVGEGELEIYAQHEDGKFETYPRFQAVSQAISGLDWWDRRDAYGEALDQSDLVYRKVEALQDVDGDDLVDMVVRYTKSSGVLDRVNDYEIYLGIKGEKGVTFGKQPQSVIRGDGTLTGFELVDIDLDGRSEVLVSGFDIGLSQIIGALVSGSIDQDVHLFTMDDKRRFAARPNMSKSVELSFSLTSGQSGAPVVKLADINGDKRQDLLLSDDESELDLFLGNAKGALFDRKESLKLTLPIDGDMLSCEDLNQDGKADLLIKYGRQDKVELQSKFLVIMTQ</sequence>
<dbReference type="Proteomes" id="UP000474778">
    <property type="component" value="Unassembled WGS sequence"/>
</dbReference>
<dbReference type="RefSeq" id="WP_160793781.1">
    <property type="nucleotide sequence ID" value="NZ_WRPA01000002.1"/>
</dbReference>
<dbReference type="PANTHER" id="PTHR45460">
    <property type="entry name" value="SIMILAR TO CYSTEINE PROTEINASE"/>
    <property type="match status" value="1"/>
</dbReference>
<evidence type="ECO:0000313" key="3">
    <source>
        <dbReference type="EMBL" id="MXR67793.1"/>
    </source>
</evidence>
<evidence type="ECO:0000256" key="1">
    <source>
        <dbReference type="ARBA" id="ARBA00022729"/>
    </source>
</evidence>
<evidence type="ECO:0000256" key="2">
    <source>
        <dbReference type="SAM" id="SignalP"/>
    </source>
</evidence>
<dbReference type="PANTHER" id="PTHR45460:SF2">
    <property type="entry name" value="ALPHA 1,3 GLUCANASE, GH71 FAMILY (EUROFUNG)"/>
    <property type="match status" value="1"/>
</dbReference>
<protein>
    <submittedName>
        <fullName evidence="3">VCBS repeat-containing protein</fullName>
    </submittedName>
</protein>
<dbReference type="Pfam" id="PF13517">
    <property type="entry name" value="FG-GAP_3"/>
    <property type="match status" value="2"/>
</dbReference>
<comment type="caution">
    <text evidence="3">The sequence shown here is derived from an EMBL/GenBank/DDBJ whole genome shotgun (WGS) entry which is preliminary data.</text>
</comment>
<dbReference type="SUPFAM" id="SSF69318">
    <property type="entry name" value="Integrin alpha N-terminal domain"/>
    <property type="match status" value="1"/>
</dbReference>
<dbReference type="EMBL" id="WRPA01000002">
    <property type="protein sequence ID" value="MXR67793.1"/>
    <property type="molecule type" value="Genomic_DNA"/>
</dbReference>
<dbReference type="Gene3D" id="2.130.10.130">
    <property type="entry name" value="Integrin alpha, N-terminal"/>
    <property type="match status" value="2"/>
</dbReference>
<accession>A0A6L7HUE3</accession>
<keyword evidence="4" id="KW-1185">Reference proteome</keyword>
<dbReference type="AlphaFoldDB" id="A0A6L7HUE3"/>
<gene>
    <name evidence="3" type="ORF">GNT65_03795</name>
</gene>
<evidence type="ECO:0000313" key="4">
    <source>
        <dbReference type="Proteomes" id="UP000474778"/>
    </source>
</evidence>
<dbReference type="InterPro" id="IPR028994">
    <property type="entry name" value="Integrin_alpha_N"/>
</dbReference>
<keyword evidence="1 2" id="KW-0732">Signal</keyword>
<feature type="signal peptide" evidence="2">
    <location>
        <begin position="1"/>
        <end position="27"/>
    </location>
</feature>
<dbReference type="InterPro" id="IPR013517">
    <property type="entry name" value="FG-GAP"/>
</dbReference>
<name>A0A6L7HUE3_9GAMM</name>
<feature type="chain" id="PRO_5026800109" evidence="2">
    <location>
        <begin position="28"/>
        <end position="530"/>
    </location>
</feature>
<organism evidence="3 4">
    <name type="scientific">Shewanella insulae</name>
    <dbReference type="NCBI Taxonomy" id="2681496"/>
    <lineage>
        <taxon>Bacteria</taxon>
        <taxon>Pseudomonadati</taxon>
        <taxon>Pseudomonadota</taxon>
        <taxon>Gammaproteobacteria</taxon>
        <taxon>Alteromonadales</taxon>
        <taxon>Shewanellaceae</taxon>
        <taxon>Shewanella</taxon>
    </lineage>
</organism>
<reference evidence="3 4" key="1">
    <citation type="submission" date="2019-12" db="EMBL/GenBank/DDBJ databases">
        <title>Shewanella insulae sp. nov., isolated from a tidal flat.</title>
        <authorList>
            <person name="Yoon J.-H."/>
        </authorList>
    </citation>
    <scope>NUCLEOTIDE SEQUENCE [LARGE SCALE GENOMIC DNA]</scope>
    <source>
        <strain evidence="3 4">JBTF-M18</strain>
    </source>
</reference>
<proteinExistence type="predicted"/>